<comment type="catalytic activity">
    <reaction evidence="41">
        <text>1,3-di-(9Z-octadecenoyl)-glycerol + H2O = 1-(9Z-octadecenoyl)-glycerol + (9Z)-octadecenoate + H(+)</text>
        <dbReference type="Rhea" id="RHEA:39939"/>
        <dbReference type="ChEBI" id="CHEBI:15377"/>
        <dbReference type="ChEBI" id="CHEBI:15378"/>
        <dbReference type="ChEBI" id="CHEBI:30823"/>
        <dbReference type="ChEBI" id="CHEBI:75342"/>
        <dbReference type="ChEBI" id="CHEBI:75735"/>
    </reaction>
    <physiologicalReaction direction="left-to-right" evidence="41">
        <dbReference type="Rhea" id="RHEA:39940"/>
    </physiologicalReaction>
</comment>
<dbReference type="EMBL" id="RQTK01001290">
    <property type="protein sequence ID" value="RUS70995.1"/>
    <property type="molecule type" value="Genomic_DNA"/>
</dbReference>
<reference evidence="44 45" key="1">
    <citation type="submission" date="2019-01" db="EMBL/GenBank/DDBJ databases">
        <title>A draft genome assembly of the solar-powered sea slug Elysia chlorotica.</title>
        <authorList>
            <person name="Cai H."/>
            <person name="Li Q."/>
            <person name="Fang X."/>
            <person name="Li J."/>
            <person name="Curtis N.E."/>
            <person name="Altenburger A."/>
            <person name="Shibata T."/>
            <person name="Feng M."/>
            <person name="Maeda T."/>
            <person name="Schwartz J.A."/>
            <person name="Shigenobu S."/>
            <person name="Lundholm N."/>
            <person name="Nishiyama T."/>
            <person name="Yang H."/>
            <person name="Hasebe M."/>
            <person name="Li S."/>
            <person name="Pierce S.K."/>
            <person name="Wang J."/>
        </authorList>
    </citation>
    <scope>NUCLEOTIDE SEQUENCE [LARGE SCALE GENOMIC DNA]</scope>
    <source>
        <strain evidence="44">EC2010</strain>
        <tissue evidence="44">Whole organism of an adult</tissue>
    </source>
</reference>
<dbReference type="AlphaFoldDB" id="A0A3S1H2M7"/>
<dbReference type="GO" id="GO:0050253">
    <property type="term" value="F:retinyl-palmitate esterase activity"/>
    <property type="evidence" value="ECO:0007669"/>
    <property type="project" value="TreeGrafter"/>
</dbReference>
<comment type="catalytic activity">
    <reaction evidence="14">
        <text>1-hexadecanoyl-2-(9Z,12Z-octadecadienoyl)-sn-glycero-3-phosphocholine + H2O = (9Z,12Z)-octadecadienoate + 1-hexadecanoyl-sn-glycero-3-phosphocholine + H(+)</text>
        <dbReference type="Rhea" id="RHEA:40811"/>
        <dbReference type="ChEBI" id="CHEBI:15377"/>
        <dbReference type="ChEBI" id="CHEBI:15378"/>
        <dbReference type="ChEBI" id="CHEBI:30245"/>
        <dbReference type="ChEBI" id="CHEBI:72998"/>
        <dbReference type="ChEBI" id="CHEBI:73002"/>
    </reaction>
    <physiologicalReaction direction="left-to-right" evidence="14">
        <dbReference type="Rhea" id="RHEA:40812"/>
    </physiologicalReaction>
</comment>
<dbReference type="GO" id="GO:0004623">
    <property type="term" value="F:phospholipase A2 activity"/>
    <property type="evidence" value="ECO:0007669"/>
    <property type="project" value="UniProtKB-EC"/>
</dbReference>
<dbReference type="InterPro" id="IPR001087">
    <property type="entry name" value="GDSL"/>
</dbReference>
<evidence type="ECO:0000256" key="40">
    <source>
        <dbReference type="ARBA" id="ARBA00049363"/>
    </source>
</evidence>
<evidence type="ECO:0000256" key="25">
    <source>
        <dbReference type="ARBA" id="ARBA00048011"/>
    </source>
</evidence>
<evidence type="ECO:0000256" key="1">
    <source>
        <dbReference type="ARBA" id="ARBA00004247"/>
    </source>
</evidence>
<keyword evidence="10" id="KW-0443">Lipid metabolism</keyword>
<evidence type="ECO:0000256" key="29">
    <source>
        <dbReference type="ARBA" id="ARBA00048227"/>
    </source>
</evidence>
<evidence type="ECO:0000256" key="41">
    <source>
        <dbReference type="ARBA" id="ARBA00049372"/>
    </source>
</evidence>
<evidence type="ECO:0000256" key="18">
    <source>
        <dbReference type="ARBA" id="ARBA00031485"/>
    </source>
</evidence>
<comment type="catalytic activity">
    <reaction evidence="23">
        <text>1-(9Z-octadecenoyl)-glycerol + H2O = glycerol + (9Z)-octadecenoate + H(+)</text>
        <dbReference type="Rhea" id="RHEA:38487"/>
        <dbReference type="ChEBI" id="CHEBI:15377"/>
        <dbReference type="ChEBI" id="CHEBI:15378"/>
        <dbReference type="ChEBI" id="CHEBI:17754"/>
        <dbReference type="ChEBI" id="CHEBI:30823"/>
        <dbReference type="ChEBI" id="CHEBI:75342"/>
    </reaction>
    <physiologicalReaction direction="left-to-right" evidence="23">
        <dbReference type="Rhea" id="RHEA:38488"/>
    </physiologicalReaction>
</comment>
<dbReference type="STRING" id="188477.A0A3S1H2M7"/>
<evidence type="ECO:0000256" key="32">
    <source>
        <dbReference type="ARBA" id="ARBA00048386"/>
    </source>
</evidence>
<evidence type="ECO:0000256" key="16">
    <source>
        <dbReference type="ARBA" id="ARBA00029723"/>
    </source>
</evidence>
<comment type="catalytic activity">
    <reaction evidence="15">
        <text>a 1,2-diacyl-sn-glycero-3-phosphocholine + H2O = a 1-acyl-sn-glycero-3-phosphocholine + a fatty acid + H(+)</text>
        <dbReference type="Rhea" id="RHEA:15801"/>
        <dbReference type="ChEBI" id="CHEBI:15377"/>
        <dbReference type="ChEBI" id="CHEBI:15378"/>
        <dbReference type="ChEBI" id="CHEBI:28868"/>
        <dbReference type="ChEBI" id="CHEBI:57643"/>
        <dbReference type="ChEBI" id="CHEBI:58168"/>
        <dbReference type="EC" id="3.1.1.4"/>
    </reaction>
    <physiologicalReaction direction="left-to-right" evidence="15">
        <dbReference type="Rhea" id="RHEA:15802"/>
    </physiologicalReaction>
</comment>
<evidence type="ECO:0000256" key="43">
    <source>
        <dbReference type="SAM" id="SignalP"/>
    </source>
</evidence>
<evidence type="ECO:0000256" key="37">
    <source>
        <dbReference type="ARBA" id="ARBA00048869"/>
    </source>
</evidence>
<dbReference type="InterPro" id="IPR038885">
    <property type="entry name" value="PLB1"/>
</dbReference>
<dbReference type="GO" id="GO:0006644">
    <property type="term" value="P:phospholipid metabolic process"/>
    <property type="evidence" value="ECO:0007669"/>
    <property type="project" value="TreeGrafter"/>
</dbReference>
<comment type="catalytic activity">
    <reaction evidence="22">
        <text>1,3-dihexadecanoyl-2-(9Z-octadecenoyl)glycerol + H2O = 1-hexadecanoyl-2-(9Z-octadecenoyl)-glycerol + hexadecanoate + H(+)</text>
        <dbReference type="Rhea" id="RHEA:40979"/>
        <dbReference type="ChEBI" id="CHEBI:7896"/>
        <dbReference type="ChEBI" id="CHEBI:15377"/>
        <dbReference type="ChEBI" id="CHEBI:15378"/>
        <dbReference type="ChEBI" id="CHEBI:75585"/>
        <dbReference type="ChEBI" id="CHEBI:75688"/>
    </reaction>
    <physiologicalReaction direction="left-to-right" evidence="22">
        <dbReference type="Rhea" id="RHEA:40980"/>
    </physiologicalReaction>
</comment>
<dbReference type="FunFam" id="3.40.50.1110:FF:000005">
    <property type="entry name" value="Phospholipase B1"/>
    <property type="match status" value="1"/>
</dbReference>
<evidence type="ECO:0000256" key="28">
    <source>
        <dbReference type="ARBA" id="ARBA00048058"/>
    </source>
</evidence>
<evidence type="ECO:0000256" key="30">
    <source>
        <dbReference type="ARBA" id="ARBA00048362"/>
    </source>
</evidence>
<comment type="similarity">
    <text evidence="2">Belongs to the 'GDSL' lipolytic enzyme family. Phospholipase B1 subfamily.</text>
</comment>
<organism evidence="44 45">
    <name type="scientific">Elysia chlorotica</name>
    <name type="common">Eastern emerald elysia</name>
    <name type="synonym">Sea slug</name>
    <dbReference type="NCBI Taxonomy" id="188477"/>
    <lineage>
        <taxon>Eukaryota</taxon>
        <taxon>Metazoa</taxon>
        <taxon>Spiralia</taxon>
        <taxon>Lophotrochozoa</taxon>
        <taxon>Mollusca</taxon>
        <taxon>Gastropoda</taxon>
        <taxon>Heterobranchia</taxon>
        <taxon>Euthyneura</taxon>
        <taxon>Panpulmonata</taxon>
        <taxon>Sacoglossa</taxon>
        <taxon>Placobranchoidea</taxon>
        <taxon>Plakobranchidae</taxon>
        <taxon>Elysia</taxon>
    </lineage>
</organism>
<evidence type="ECO:0000256" key="33">
    <source>
        <dbReference type="ARBA" id="ARBA00048454"/>
    </source>
</evidence>
<gene>
    <name evidence="44" type="ORF">EGW08_021245</name>
</gene>
<evidence type="ECO:0000256" key="9">
    <source>
        <dbReference type="ARBA" id="ARBA00022989"/>
    </source>
</evidence>
<evidence type="ECO:0000256" key="35">
    <source>
        <dbReference type="ARBA" id="ARBA00048656"/>
    </source>
</evidence>
<dbReference type="OrthoDB" id="10265800at2759"/>
<evidence type="ECO:0000256" key="7">
    <source>
        <dbReference type="ARBA" id="ARBA00022737"/>
    </source>
</evidence>
<feature type="signal peptide" evidence="43">
    <location>
        <begin position="1"/>
        <end position="30"/>
    </location>
</feature>
<keyword evidence="8" id="KW-0378">Hydrolase</keyword>
<comment type="catalytic activity">
    <reaction evidence="33">
        <text>a 1-acyl-sn-glycero-3-phosphocholine + H2O = sn-glycerol 3-phosphocholine + a fatty acid + H(+)</text>
        <dbReference type="Rhea" id="RHEA:15177"/>
        <dbReference type="ChEBI" id="CHEBI:15377"/>
        <dbReference type="ChEBI" id="CHEBI:15378"/>
        <dbReference type="ChEBI" id="CHEBI:16870"/>
        <dbReference type="ChEBI" id="CHEBI:28868"/>
        <dbReference type="ChEBI" id="CHEBI:58168"/>
        <dbReference type="EC" id="3.1.1.5"/>
    </reaction>
    <physiologicalReaction direction="left-to-right" evidence="33">
        <dbReference type="Rhea" id="RHEA:15178"/>
    </physiologicalReaction>
</comment>
<comment type="catalytic activity">
    <reaction evidence="27">
        <text>a 1-O-alkyl-2-acyl-sn-glycero-3-phosphocholine + H2O = a 1-O-alkyl-sn-glycero-3-phosphocholine + a fatty acid + H(+)</text>
        <dbReference type="Rhea" id="RHEA:36231"/>
        <dbReference type="ChEBI" id="CHEBI:15377"/>
        <dbReference type="ChEBI" id="CHEBI:15378"/>
        <dbReference type="ChEBI" id="CHEBI:28868"/>
        <dbReference type="ChEBI" id="CHEBI:30909"/>
        <dbReference type="ChEBI" id="CHEBI:36702"/>
        <dbReference type="EC" id="3.1.1.4"/>
    </reaction>
    <physiologicalReaction direction="left-to-right" evidence="27">
        <dbReference type="Rhea" id="RHEA:36232"/>
    </physiologicalReaction>
</comment>
<comment type="catalytic activity">
    <reaction evidence="31">
        <text>1-octadecanoyl-2-(9Z,12Z)-octadecadienoyl-sn-glycerol + H2O = 1-octadecanoyl-sn-glycerol + (9Z,12Z)-octadecadienoate + H(+)</text>
        <dbReference type="Rhea" id="RHEA:40927"/>
        <dbReference type="ChEBI" id="CHEBI:15377"/>
        <dbReference type="ChEBI" id="CHEBI:15378"/>
        <dbReference type="ChEBI" id="CHEBI:30245"/>
        <dbReference type="ChEBI" id="CHEBI:75550"/>
        <dbReference type="ChEBI" id="CHEBI:77097"/>
    </reaction>
    <physiologicalReaction direction="left-to-right" evidence="31">
        <dbReference type="Rhea" id="RHEA:40928"/>
    </physiologicalReaction>
</comment>
<dbReference type="PANTHER" id="PTHR21325:SF31">
    <property type="entry name" value="GH22081P-RELATED"/>
    <property type="match status" value="1"/>
</dbReference>
<evidence type="ECO:0000256" key="5">
    <source>
        <dbReference type="ARBA" id="ARBA00022692"/>
    </source>
</evidence>
<comment type="catalytic activity">
    <reaction evidence="24">
        <text>1-hexadecanoyl-2-(9Z)-octadecenoyl-3-octadecanoyl-sn-glycerol + H2O = 1-hexadecanoyl-2-(9Z-octadecenoyl)-sn-glycerol + octadecanoate + H(+)</text>
        <dbReference type="Rhea" id="RHEA:41111"/>
        <dbReference type="ChEBI" id="CHEBI:15377"/>
        <dbReference type="ChEBI" id="CHEBI:15378"/>
        <dbReference type="ChEBI" id="CHEBI:25629"/>
        <dbReference type="ChEBI" id="CHEBI:75466"/>
        <dbReference type="ChEBI" id="CHEBI:77623"/>
    </reaction>
    <physiologicalReaction direction="left-to-right" evidence="24">
        <dbReference type="Rhea" id="RHEA:41112"/>
    </physiologicalReaction>
</comment>
<evidence type="ECO:0000256" key="34">
    <source>
        <dbReference type="ARBA" id="ARBA00048613"/>
    </source>
</evidence>
<evidence type="ECO:0000256" key="42">
    <source>
        <dbReference type="ARBA" id="ARBA00049461"/>
    </source>
</evidence>
<sequence>MIALSEGRVMMSRLVLFSTTLCLCFLQVASFSSNDDFERRERLAMESILEMYRTNSTFAKLYDQWEKEQNEPLSAGEDFPCPLPRSNENPTSVHKLRPGDIKVLGAVGDSLTAARGASLGAFGLLTDFPELSWSIGGKGTFEKHVTLPNIIHKFNPDAVGASLSRNQRVFNKARSGAKSDEILNQTIALVEAIKADKDIDFENDWKVVTVFIGGNDICAMCTDYEFYAPENYQKRVKAGVDYLQANLPRTFVNLVELLNVEMVQELGTNLLCKTVHFLVCDCANRPGSEQAQKKLLEYKNEYQKKLGELADLKQYRTSDDFTVVLQPFYKK</sequence>
<comment type="subcellular location">
    <subcellularLocation>
        <location evidence="1">Apical cell membrane</location>
        <topology evidence="1">Single-pass type I membrane protein</topology>
    </subcellularLocation>
</comment>
<keyword evidence="11" id="KW-0472">Membrane</keyword>
<evidence type="ECO:0000256" key="38">
    <source>
        <dbReference type="ARBA" id="ARBA00048872"/>
    </source>
</evidence>
<keyword evidence="9" id="KW-1133">Transmembrane helix</keyword>
<evidence type="ECO:0000256" key="14">
    <source>
        <dbReference type="ARBA" id="ARBA00023408"/>
    </source>
</evidence>
<dbReference type="InterPro" id="IPR036514">
    <property type="entry name" value="SGNH_hydro_sf"/>
</dbReference>
<dbReference type="CDD" id="cd01824">
    <property type="entry name" value="Phospholipase_B_like"/>
    <property type="match status" value="1"/>
</dbReference>
<evidence type="ECO:0000256" key="13">
    <source>
        <dbReference type="ARBA" id="ARBA00023369"/>
    </source>
</evidence>
<keyword evidence="45" id="KW-1185">Reference proteome</keyword>
<dbReference type="GO" id="GO:0031526">
    <property type="term" value="C:brush border membrane"/>
    <property type="evidence" value="ECO:0007669"/>
    <property type="project" value="TreeGrafter"/>
</dbReference>
<evidence type="ECO:0000256" key="17">
    <source>
        <dbReference type="ARBA" id="ARBA00031182"/>
    </source>
</evidence>
<evidence type="ECO:0000256" key="4">
    <source>
        <dbReference type="ARBA" id="ARBA00022475"/>
    </source>
</evidence>
<evidence type="ECO:0000256" key="19">
    <source>
        <dbReference type="ARBA" id="ARBA00033022"/>
    </source>
</evidence>
<dbReference type="Pfam" id="PF00657">
    <property type="entry name" value="Lipase_GDSL"/>
    <property type="match status" value="1"/>
</dbReference>
<keyword evidence="5" id="KW-0812">Transmembrane</keyword>
<evidence type="ECO:0000256" key="39">
    <source>
        <dbReference type="ARBA" id="ARBA00048939"/>
    </source>
</evidence>
<evidence type="ECO:0000256" key="21">
    <source>
        <dbReference type="ARBA" id="ARBA00047324"/>
    </source>
</evidence>
<evidence type="ECO:0000256" key="22">
    <source>
        <dbReference type="ARBA" id="ARBA00047363"/>
    </source>
</evidence>
<keyword evidence="4" id="KW-1003">Cell membrane</keyword>
<comment type="function">
    <text evidence="20">Calcium-independent membrane-associated phospholipase that catalyzes complete diacylation of phospholipids by hydrolyzing both sn-1 and sn-2 fatty acyl chains attached to the glycerol backbone (phospholipase B activity). Has dual phospholipase and lysophospholipase activities toward diacylphospholipids. Preferentially cleaves sn-2 ester bonds over sn-1 bonds. Acts as a lipase toward glycerolipid substrates. Hydrolyzes fatty acyl chains of diacylglycerols with preference for the sn-2 position and of triacylglycerols with not positional selectivity. May also hydrolyze long chain retinyl esters such as retinyl palmitate. May contribute to digestion of dietary phospholipids, glycerolipids and retinoids, facilitating lipid absorption at the brush border.</text>
</comment>
<comment type="catalytic activity">
    <reaction evidence="37">
        <text>1,3-dihexadecanoyl-2-(9Z-octadecenoyl)glycerol + H2O = 1,3-dihexadecanoylglycerol + (9Z)-octadecenoate + H(+)</text>
        <dbReference type="Rhea" id="RHEA:40983"/>
        <dbReference type="ChEBI" id="CHEBI:15377"/>
        <dbReference type="ChEBI" id="CHEBI:15378"/>
        <dbReference type="ChEBI" id="CHEBI:30823"/>
        <dbReference type="ChEBI" id="CHEBI:75688"/>
        <dbReference type="ChEBI" id="CHEBI:77619"/>
    </reaction>
    <physiologicalReaction direction="left-to-right" evidence="37">
        <dbReference type="Rhea" id="RHEA:40984"/>
    </physiologicalReaction>
</comment>
<comment type="catalytic activity">
    <reaction evidence="13">
        <text>a triacylglycerol + H2O = a diacylglycerol + a fatty acid + H(+)</text>
        <dbReference type="Rhea" id="RHEA:12044"/>
        <dbReference type="ChEBI" id="CHEBI:15377"/>
        <dbReference type="ChEBI" id="CHEBI:15378"/>
        <dbReference type="ChEBI" id="CHEBI:17855"/>
        <dbReference type="ChEBI" id="CHEBI:18035"/>
        <dbReference type="ChEBI" id="CHEBI:28868"/>
        <dbReference type="EC" id="3.1.1.3"/>
    </reaction>
    <physiologicalReaction direction="left-to-right" evidence="13">
        <dbReference type="Rhea" id="RHEA:12045"/>
    </physiologicalReaction>
</comment>
<feature type="chain" id="PRO_5018547267" description="Phospholipase B1, membrane-associated" evidence="43">
    <location>
        <begin position="31"/>
        <end position="331"/>
    </location>
</feature>
<evidence type="ECO:0000256" key="10">
    <source>
        <dbReference type="ARBA" id="ARBA00023098"/>
    </source>
</evidence>
<comment type="catalytic activity">
    <reaction evidence="34">
        <text>1-hexadecanoyl-2-(9Z-octadecenoyl)-sn-glycero-3-phosphoethanolamine + H2O = 1-hexadecanoyl-sn-glycero-3-phosphoethanolamine + (9Z)-octadecenoate + H(+)</text>
        <dbReference type="Rhea" id="RHEA:40911"/>
        <dbReference type="ChEBI" id="CHEBI:15377"/>
        <dbReference type="ChEBI" id="CHEBI:15378"/>
        <dbReference type="ChEBI" id="CHEBI:30823"/>
        <dbReference type="ChEBI" id="CHEBI:73004"/>
        <dbReference type="ChEBI" id="CHEBI:73007"/>
    </reaction>
    <physiologicalReaction direction="left-to-right" evidence="34">
        <dbReference type="Rhea" id="RHEA:40912"/>
    </physiologicalReaction>
</comment>
<evidence type="ECO:0000256" key="11">
    <source>
        <dbReference type="ARBA" id="ARBA00023136"/>
    </source>
</evidence>
<evidence type="ECO:0000313" key="45">
    <source>
        <dbReference type="Proteomes" id="UP000271974"/>
    </source>
</evidence>
<evidence type="ECO:0000256" key="31">
    <source>
        <dbReference type="ARBA" id="ARBA00048374"/>
    </source>
</evidence>
<dbReference type="GO" id="GO:0004806">
    <property type="term" value="F:triacylglycerol lipase activity"/>
    <property type="evidence" value="ECO:0007669"/>
    <property type="project" value="UniProtKB-EC"/>
</dbReference>
<evidence type="ECO:0000256" key="20">
    <source>
        <dbReference type="ARBA" id="ARBA00045916"/>
    </source>
</evidence>
<comment type="catalytic activity">
    <reaction evidence="35">
        <text>1-hexadecanoyl-sn-glycero-3-phosphocholine + H2O = sn-glycerol 3-phosphocholine + hexadecanoate + H(+)</text>
        <dbReference type="Rhea" id="RHEA:40435"/>
        <dbReference type="ChEBI" id="CHEBI:7896"/>
        <dbReference type="ChEBI" id="CHEBI:15377"/>
        <dbReference type="ChEBI" id="CHEBI:15378"/>
        <dbReference type="ChEBI" id="CHEBI:16870"/>
        <dbReference type="ChEBI" id="CHEBI:72998"/>
    </reaction>
    <physiologicalReaction direction="left-to-right" evidence="35">
        <dbReference type="Rhea" id="RHEA:40436"/>
    </physiologicalReaction>
</comment>
<comment type="catalytic activity">
    <reaction evidence="39">
        <text>1-hexadecanoyl-2-(9Z)-octadecenoyl-3-octadecanoyl-sn-glycerol + H2O = 1-hexadecanoyl-3-octadecanoyl-sn-glycerol + (9Z)-octadecenoate + H(+)</text>
        <dbReference type="Rhea" id="RHEA:41103"/>
        <dbReference type="ChEBI" id="CHEBI:15377"/>
        <dbReference type="ChEBI" id="CHEBI:15378"/>
        <dbReference type="ChEBI" id="CHEBI:30823"/>
        <dbReference type="ChEBI" id="CHEBI:77623"/>
        <dbReference type="ChEBI" id="CHEBI:77624"/>
    </reaction>
    <physiologicalReaction direction="left-to-right" evidence="39">
        <dbReference type="Rhea" id="RHEA:41104"/>
    </physiologicalReaction>
</comment>
<evidence type="ECO:0000256" key="23">
    <source>
        <dbReference type="ARBA" id="ARBA00047438"/>
    </source>
</evidence>
<evidence type="ECO:0000256" key="12">
    <source>
        <dbReference type="ARBA" id="ARBA00023180"/>
    </source>
</evidence>
<dbReference type="Gene3D" id="3.40.50.1110">
    <property type="entry name" value="SGNH hydrolase"/>
    <property type="match status" value="1"/>
</dbReference>
<keyword evidence="6 43" id="KW-0732">Signal</keyword>
<dbReference type="InterPro" id="IPR035547">
    <property type="entry name" value="Phospholipase_B"/>
</dbReference>
<evidence type="ECO:0000256" key="15">
    <source>
        <dbReference type="ARBA" id="ARBA00023422"/>
    </source>
</evidence>
<dbReference type="Proteomes" id="UP000271974">
    <property type="component" value="Unassembled WGS sequence"/>
</dbReference>
<comment type="catalytic activity">
    <reaction evidence="36">
        <text>1-hexadecanoyl-2-(9Z-octadecenoyl)-sn-glycero-3-phosphocholine + H2O = 1-hexadecanoyl-sn-glycero-3-phosphocholine + (9Z)-octadecenoate + H(+)</text>
        <dbReference type="Rhea" id="RHEA:38779"/>
        <dbReference type="ChEBI" id="CHEBI:15377"/>
        <dbReference type="ChEBI" id="CHEBI:15378"/>
        <dbReference type="ChEBI" id="CHEBI:30823"/>
        <dbReference type="ChEBI" id="CHEBI:72998"/>
        <dbReference type="ChEBI" id="CHEBI:73001"/>
    </reaction>
    <physiologicalReaction direction="left-to-right" evidence="36">
        <dbReference type="Rhea" id="RHEA:38780"/>
    </physiologicalReaction>
</comment>
<evidence type="ECO:0000256" key="8">
    <source>
        <dbReference type="ARBA" id="ARBA00022801"/>
    </source>
</evidence>
<comment type="caution">
    <text evidence="44">The sequence shown here is derived from an EMBL/GenBank/DDBJ whole genome shotgun (WGS) entry which is preliminary data.</text>
</comment>
<evidence type="ECO:0000256" key="27">
    <source>
        <dbReference type="ARBA" id="ARBA00048049"/>
    </source>
</evidence>
<comment type="catalytic activity">
    <reaction evidence="25">
        <text>2,3-di-(9Z)-octadecenoyl-sn-glycerol + H2O = 3-(9Z-octadecenoyl)-sn-glycerol + (9Z)-octadecenoate + H(+)</text>
        <dbReference type="Rhea" id="RHEA:42604"/>
        <dbReference type="ChEBI" id="CHEBI:15377"/>
        <dbReference type="ChEBI" id="CHEBI:15378"/>
        <dbReference type="ChEBI" id="CHEBI:30823"/>
        <dbReference type="ChEBI" id="CHEBI:75824"/>
        <dbReference type="ChEBI" id="CHEBI:75938"/>
    </reaction>
    <physiologicalReaction direction="left-to-right" evidence="25">
        <dbReference type="Rhea" id="RHEA:42605"/>
    </physiologicalReaction>
</comment>
<proteinExistence type="inferred from homology"/>
<comment type="catalytic activity">
    <reaction evidence="40">
        <text>1,2-dihexadecanoyl-sn-glycero-3-phosphocholine + 2 H2O = sn-glycerol 3-phosphocholine + 2 hexadecanoate + 2 H(+)</text>
        <dbReference type="Rhea" id="RHEA:40975"/>
        <dbReference type="ChEBI" id="CHEBI:7896"/>
        <dbReference type="ChEBI" id="CHEBI:15377"/>
        <dbReference type="ChEBI" id="CHEBI:15378"/>
        <dbReference type="ChEBI" id="CHEBI:16870"/>
        <dbReference type="ChEBI" id="CHEBI:72999"/>
    </reaction>
    <physiologicalReaction direction="left-to-right" evidence="40">
        <dbReference type="Rhea" id="RHEA:40976"/>
    </physiologicalReaction>
</comment>
<comment type="catalytic activity">
    <reaction evidence="29">
        <text>1,2-dihexadecanoyl-sn-glycero-3-phosphocholine + H2O = 1-hexadecanoyl-sn-glycero-3-phosphocholine + hexadecanoate + H(+)</text>
        <dbReference type="Rhea" id="RHEA:41223"/>
        <dbReference type="ChEBI" id="CHEBI:7896"/>
        <dbReference type="ChEBI" id="CHEBI:15377"/>
        <dbReference type="ChEBI" id="CHEBI:15378"/>
        <dbReference type="ChEBI" id="CHEBI:72998"/>
        <dbReference type="ChEBI" id="CHEBI:72999"/>
    </reaction>
    <physiologicalReaction direction="left-to-right" evidence="29">
        <dbReference type="Rhea" id="RHEA:41224"/>
    </physiologicalReaction>
</comment>
<comment type="catalytic activity">
    <reaction evidence="21">
        <text>1-hexadecanoyl-2-(9Z)-octadecenoyl-3-octadecanoyl-sn-glycerol + H2O = 2-(9Z-octadecenoyl)-3-octadecanoyl-sn-glycerol + hexadecanoate + H(+)</text>
        <dbReference type="Rhea" id="RHEA:41107"/>
        <dbReference type="ChEBI" id="CHEBI:7896"/>
        <dbReference type="ChEBI" id="CHEBI:15377"/>
        <dbReference type="ChEBI" id="CHEBI:15378"/>
        <dbReference type="ChEBI" id="CHEBI:75558"/>
        <dbReference type="ChEBI" id="CHEBI:77623"/>
    </reaction>
    <physiologicalReaction direction="left-to-right" evidence="21">
        <dbReference type="Rhea" id="RHEA:41108"/>
    </physiologicalReaction>
</comment>
<comment type="catalytic activity">
    <reaction evidence="28">
        <text>1,2-di-(9Z-octadecenoyl)-sn-glycero-3-phosphocholine + H2O = 1-(9Z-octadecenoyl)-sn-glycero-3-phosphocholine + (9Z)-octadecenoate + H(+)</text>
        <dbReference type="Rhea" id="RHEA:40923"/>
        <dbReference type="ChEBI" id="CHEBI:15377"/>
        <dbReference type="ChEBI" id="CHEBI:15378"/>
        <dbReference type="ChEBI" id="CHEBI:28610"/>
        <dbReference type="ChEBI" id="CHEBI:30823"/>
        <dbReference type="ChEBI" id="CHEBI:74669"/>
    </reaction>
    <physiologicalReaction direction="left-to-right" evidence="28">
        <dbReference type="Rhea" id="RHEA:40924"/>
    </physiologicalReaction>
</comment>
<accession>A0A3S1H2M7</accession>
<comment type="catalytic activity">
    <reaction evidence="30">
        <text>1-hexadecanoyl-2-(9Z,12Z-octadecadienoyl)-sn-glycero-3-phosphocholine + H2O = 2-(9Z,12Z-octadecadienoyl)-sn-glycero-3-phosphocholine + hexadecanoate + H(+)</text>
        <dbReference type="Rhea" id="RHEA:40971"/>
        <dbReference type="ChEBI" id="CHEBI:7896"/>
        <dbReference type="ChEBI" id="CHEBI:15377"/>
        <dbReference type="ChEBI" id="CHEBI:15378"/>
        <dbReference type="ChEBI" id="CHEBI:73002"/>
        <dbReference type="ChEBI" id="CHEBI:76084"/>
    </reaction>
    <physiologicalReaction direction="left-to-right" evidence="30">
        <dbReference type="Rhea" id="RHEA:40972"/>
    </physiologicalReaction>
</comment>
<comment type="catalytic activity">
    <reaction evidence="38">
        <text>1-O-hexadecyl-2-(9Z)-octadecenoyl-sn-glycero-3-phosphocholine + H2O = 1-O-hexadecyl-sn-glycero-3-phosphocholine + (9Z)-octadecenoate + H(+)</text>
        <dbReference type="Rhea" id="RHEA:40915"/>
        <dbReference type="ChEBI" id="CHEBI:15377"/>
        <dbReference type="ChEBI" id="CHEBI:15378"/>
        <dbReference type="ChEBI" id="CHEBI:30823"/>
        <dbReference type="ChEBI" id="CHEBI:34112"/>
        <dbReference type="ChEBI" id="CHEBI:64496"/>
    </reaction>
    <physiologicalReaction direction="left-to-right" evidence="38">
        <dbReference type="Rhea" id="RHEA:40916"/>
    </physiologicalReaction>
</comment>
<feature type="non-terminal residue" evidence="44">
    <location>
        <position position="331"/>
    </location>
</feature>
<keyword evidence="12" id="KW-0325">Glycoprotein</keyword>
<dbReference type="PANTHER" id="PTHR21325">
    <property type="entry name" value="PHOSPHOLIPASE B, PLB1"/>
    <property type="match status" value="1"/>
</dbReference>
<evidence type="ECO:0000256" key="36">
    <source>
        <dbReference type="ARBA" id="ARBA00048699"/>
    </source>
</evidence>
<comment type="catalytic activity">
    <reaction evidence="32">
        <text>1,2,3-tri-(9Z-octadecenoyl)-glycerol + H2O = di-(9Z)-octadecenoylglycerol + (9Z)-octadecenoate + H(+)</text>
        <dbReference type="Rhea" id="RHEA:38575"/>
        <dbReference type="ChEBI" id="CHEBI:15377"/>
        <dbReference type="ChEBI" id="CHEBI:15378"/>
        <dbReference type="ChEBI" id="CHEBI:30823"/>
        <dbReference type="ChEBI" id="CHEBI:53753"/>
        <dbReference type="ChEBI" id="CHEBI:75945"/>
    </reaction>
    <physiologicalReaction direction="left-to-right" evidence="32">
        <dbReference type="Rhea" id="RHEA:38576"/>
    </physiologicalReaction>
</comment>
<keyword evidence="7" id="KW-0677">Repeat</keyword>
<name>A0A3S1H2M7_ELYCH</name>
<dbReference type="GO" id="GO:0004622">
    <property type="term" value="F:phosphatidylcholine lysophospholipase activity"/>
    <property type="evidence" value="ECO:0007669"/>
    <property type="project" value="UniProtKB-EC"/>
</dbReference>
<evidence type="ECO:0000256" key="24">
    <source>
        <dbReference type="ARBA" id="ARBA00047459"/>
    </source>
</evidence>
<dbReference type="SUPFAM" id="SSF52266">
    <property type="entry name" value="SGNH hydrolase"/>
    <property type="match status" value="1"/>
</dbReference>
<evidence type="ECO:0000313" key="44">
    <source>
        <dbReference type="EMBL" id="RUS70995.1"/>
    </source>
</evidence>
<evidence type="ECO:0000256" key="2">
    <source>
        <dbReference type="ARBA" id="ARBA00009979"/>
    </source>
</evidence>
<evidence type="ECO:0000256" key="6">
    <source>
        <dbReference type="ARBA" id="ARBA00022729"/>
    </source>
</evidence>
<protein>
    <recommendedName>
        <fullName evidence="3">Phospholipase B1, membrane-associated</fullName>
    </recommendedName>
    <alternativeName>
        <fullName evidence="16">Lysophospholipase</fullName>
    </alternativeName>
    <alternativeName>
        <fullName evidence="17">Phospholipase A2</fullName>
    </alternativeName>
    <alternativeName>
        <fullName evidence="19">Phospholipase B/lipase</fullName>
    </alternativeName>
    <alternativeName>
        <fullName evidence="18">Triacylglycerol lipase</fullName>
    </alternativeName>
</protein>
<evidence type="ECO:0000256" key="3">
    <source>
        <dbReference type="ARBA" id="ARBA00015133"/>
    </source>
</evidence>
<comment type="catalytic activity">
    <reaction evidence="26">
        <text>1-hexadecanoyl-2-(9Z-octadecenoyl)-sn-glycero-3-phospho-(1'-sn-glycerol) + H2O = 1-hexadecanoyl-sn-glycero-3-phospho-(1'-sn-glycerol) + (9Z)-octadecenoate + H(+)</text>
        <dbReference type="Rhea" id="RHEA:40919"/>
        <dbReference type="ChEBI" id="CHEBI:15377"/>
        <dbReference type="ChEBI" id="CHEBI:15378"/>
        <dbReference type="ChEBI" id="CHEBI:30823"/>
        <dbReference type="ChEBI" id="CHEBI:72841"/>
        <dbReference type="ChEBI" id="CHEBI:75158"/>
    </reaction>
    <physiologicalReaction direction="left-to-right" evidence="26">
        <dbReference type="Rhea" id="RHEA:40920"/>
    </physiologicalReaction>
</comment>
<evidence type="ECO:0000256" key="26">
    <source>
        <dbReference type="ARBA" id="ARBA00048015"/>
    </source>
</evidence>
<comment type="catalytic activity">
    <reaction evidence="42">
        <text>2-(9Z-octadecenoyl)-glycerol + H2O = glycerol + (9Z)-octadecenoate + H(+)</text>
        <dbReference type="Rhea" id="RHEA:38491"/>
        <dbReference type="ChEBI" id="CHEBI:15377"/>
        <dbReference type="ChEBI" id="CHEBI:15378"/>
        <dbReference type="ChEBI" id="CHEBI:17754"/>
        <dbReference type="ChEBI" id="CHEBI:30823"/>
        <dbReference type="ChEBI" id="CHEBI:73990"/>
    </reaction>
    <physiologicalReaction direction="left-to-right" evidence="42">
        <dbReference type="Rhea" id="RHEA:38492"/>
    </physiologicalReaction>
</comment>